<dbReference type="Proteomes" id="UP000008281">
    <property type="component" value="Unassembled WGS sequence"/>
</dbReference>
<gene>
    <name evidence="1" type="ORF">CRE_30991</name>
</gene>
<keyword evidence="2" id="KW-1185">Reference proteome</keyword>
<name>E3LTY9_CAERE</name>
<accession>E3LTY9</accession>
<evidence type="ECO:0000313" key="2">
    <source>
        <dbReference type="Proteomes" id="UP000008281"/>
    </source>
</evidence>
<dbReference type="AlphaFoldDB" id="E3LTY9"/>
<protein>
    <submittedName>
        <fullName evidence="1">Uncharacterized protein</fullName>
    </submittedName>
</protein>
<sequence length="113" mass="13020">MVDIFSIVKSKEISFESRDYLIRDADGRGASLHFSRRRFMFVVWDSIENTHIKPSVVPIAISFFDTVLDVTHSSLSTKMTTFQFWKDGFCQKNPLGKMPDLNSFSTEIDILFS</sequence>
<evidence type="ECO:0000313" key="1">
    <source>
        <dbReference type="EMBL" id="EFP10907.1"/>
    </source>
</evidence>
<dbReference type="EMBL" id="DS268415">
    <property type="protein sequence ID" value="EFP10907.1"/>
    <property type="molecule type" value="Genomic_DNA"/>
</dbReference>
<organism evidence="2">
    <name type="scientific">Caenorhabditis remanei</name>
    <name type="common">Caenorhabditis vulgaris</name>
    <dbReference type="NCBI Taxonomy" id="31234"/>
    <lineage>
        <taxon>Eukaryota</taxon>
        <taxon>Metazoa</taxon>
        <taxon>Ecdysozoa</taxon>
        <taxon>Nematoda</taxon>
        <taxon>Chromadorea</taxon>
        <taxon>Rhabditida</taxon>
        <taxon>Rhabditina</taxon>
        <taxon>Rhabditomorpha</taxon>
        <taxon>Rhabditoidea</taxon>
        <taxon>Rhabditidae</taxon>
        <taxon>Peloderinae</taxon>
        <taxon>Caenorhabditis</taxon>
    </lineage>
</organism>
<reference evidence="1" key="1">
    <citation type="submission" date="2007-07" db="EMBL/GenBank/DDBJ databases">
        <title>PCAP assembly of the Caenorhabditis remanei genome.</title>
        <authorList>
            <consortium name="The Caenorhabditis remanei Sequencing Consortium"/>
            <person name="Wilson R.K."/>
        </authorList>
    </citation>
    <scope>NUCLEOTIDE SEQUENCE [LARGE SCALE GENOMIC DNA]</scope>
    <source>
        <strain evidence="1">PB4641</strain>
    </source>
</reference>
<proteinExistence type="predicted"/>
<dbReference type="InParanoid" id="E3LTY9"/>
<dbReference type="HOGENOM" id="CLU_2135841_0_0_1"/>